<gene>
    <name evidence="1" type="ORF">HUN01_05135</name>
</gene>
<accession>A0A7D7LAM2</accession>
<dbReference type="Proteomes" id="UP000514713">
    <property type="component" value="Chromosome"/>
</dbReference>
<evidence type="ECO:0000313" key="2">
    <source>
        <dbReference type="Proteomes" id="UP000514713"/>
    </source>
</evidence>
<dbReference type="AlphaFoldDB" id="A0A7D7LAM2"/>
<dbReference type="KEGG" id="ned:HUN01_05135"/>
<evidence type="ECO:0000313" key="1">
    <source>
        <dbReference type="EMBL" id="QMS86990.1"/>
    </source>
</evidence>
<organism evidence="1 2">
    <name type="scientific">Nostoc edaphicum CCNP1411</name>
    <dbReference type="NCBI Taxonomy" id="1472755"/>
    <lineage>
        <taxon>Bacteria</taxon>
        <taxon>Bacillati</taxon>
        <taxon>Cyanobacteriota</taxon>
        <taxon>Cyanophyceae</taxon>
        <taxon>Nostocales</taxon>
        <taxon>Nostocaceae</taxon>
        <taxon>Nostoc</taxon>
    </lineage>
</organism>
<sequence length="51" mass="6002">MQLKDSFTSIKGALRFRANTPYDYDRFIIAMLRLGTTNTTDDRLMAYIEYC</sequence>
<dbReference type="RefSeq" id="WP_181932965.1">
    <property type="nucleotide sequence ID" value="NZ_CP054698.1"/>
</dbReference>
<dbReference type="EMBL" id="CP054698">
    <property type="protein sequence ID" value="QMS86990.1"/>
    <property type="molecule type" value="Genomic_DNA"/>
</dbReference>
<reference evidence="2" key="1">
    <citation type="submission" date="2020-06" db="EMBL/GenBank/DDBJ databases">
        <title>Nostoc edaphicum CCNP1411 genome.</title>
        <authorList>
            <person name="Fidor A."/>
            <person name="Grabski M."/>
            <person name="Gawor J."/>
            <person name="Gromadka R."/>
            <person name="Wegrzyn G."/>
            <person name="Mazur-Marzec H."/>
        </authorList>
    </citation>
    <scope>NUCLEOTIDE SEQUENCE [LARGE SCALE GENOMIC DNA]</scope>
    <source>
        <strain evidence="2">CCNP1411</strain>
    </source>
</reference>
<name>A0A7D7LAM2_9NOSO</name>
<protein>
    <submittedName>
        <fullName evidence="1">Uncharacterized protein</fullName>
    </submittedName>
</protein>
<keyword evidence="2" id="KW-1185">Reference proteome</keyword>
<proteinExistence type="predicted"/>